<dbReference type="Gene3D" id="2.60.40.1190">
    <property type="match status" value="1"/>
</dbReference>
<evidence type="ECO:0000313" key="2">
    <source>
        <dbReference type="EMBL" id="EFZ37179.1"/>
    </source>
</evidence>
<evidence type="ECO:0000313" key="3">
    <source>
        <dbReference type="Proteomes" id="UP000005580"/>
    </source>
</evidence>
<dbReference type="SUPFAM" id="SSF49344">
    <property type="entry name" value="CBD9-like"/>
    <property type="match status" value="1"/>
</dbReference>
<sequence>MKKLCVKRLQEHPASAADIPALFDKAGIERHAIDQVNWAEAYPYAPEANFRIAHTGDTILIEYSVKENSVRAVAPHDNGHVWEDACCEFFSRPAGDDIYYNIECNCAGTLLIGCGPTREGRTLAPAEVLSQVDRWASLGRTPFEEKTGRHAWQLALIVPLSAFFRHRLSTFSGHSMRGNFYKCGDKLQTPHFLSWNAINIPKPDFHRPDFFGELDFE</sequence>
<dbReference type="GO" id="GO:0004553">
    <property type="term" value="F:hydrolase activity, hydrolyzing O-glycosyl compounds"/>
    <property type="evidence" value="ECO:0007669"/>
    <property type="project" value="InterPro"/>
</dbReference>
<name>E7RPY6_9BACT</name>
<dbReference type="eggNOG" id="COG3706">
    <property type="taxonomic scope" value="Bacteria"/>
</dbReference>
<dbReference type="RefSeq" id="WP_004368515.1">
    <property type="nucleotide sequence ID" value="NZ_GL833118.1"/>
</dbReference>
<evidence type="ECO:0000259" key="1">
    <source>
        <dbReference type="Pfam" id="PF16011"/>
    </source>
</evidence>
<accession>E7RPY6</accession>
<dbReference type="GO" id="GO:0030246">
    <property type="term" value="F:carbohydrate binding"/>
    <property type="evidence" value="ECO:0007669"/>
    <property type="project" value="InterPro"/>
</dbReference>
<reference evidence="2" key="1">
    <citation type="submission" date="2011-01" db="EMBL/GenBank/DDBJ databases">
        <authorList>
            <person name="Muzny D."/>
            <person name="Qin X."/>
            <person name="Buhay C."/>
            <person name="Dugan-Rocha S."/>
            <person name="Ding Y."/>
            <person name="Chen G."/>
            <person name="Hawes A."/>
            <person name="Holder M."/>
            <person name="Jhangiani S."/>
            <person name="Johnson A."/>
            <person name="Khan Z."/>
            <person name="Li Z."/>
            <person name="Liu W."/>
            <person name="Liu X."/>
            <person name="Perez L."/>
            <person name="Shen H."/>
            <person name="Wang Q."/>
            <person name="Watt J."/>
            <person name="Xi L."/>
            <person name="Xin Y."/>
            <person name="Zhou J."/>
            <person name="Deng J."/>
            <person name="Jiang H."/>
            <person name="Liu Y."/>
            <person name="Qu J."/>
            <person name="Song X.-Z."/>
            <person name="Zhang L."/>
            <person name="Villasana D."/>
            <person name="Johnson A."/>
            <person name="Liu J."/>
            <person name="Liyanage D."/>
            <person name="Lorensuhewa L."/>
            <person name="Robinson T."/>
            <person name="Song A."/>
            <person name="Song B.-B."/>
            <person name="Dinh H."/>
            <person name="Thornton R."/>
            <person name="Coyle M."/>
            <person name="Francisco L."/>
            <person name="Jackson L."/>
            <person name="Javaid M."/>
            <person name="Korchina V."/>
            <person name="Kovar C."/>
            <person name="Mata R."/>
            <person name="Mathew T."/>
            <person name="Ngo R."/>
            <person name="Nguyen L."/>
            <person name="Nguyen N."/>
            <person name="Okwuonu G."/>
            <person name="Ongeri F."/>
            <person name="Pham C."/>
            <person name="Simmons D."/>
            <person name="Wilczek-Boney K."/>
            <person name="Hale W."/>
            <person name="Jakkamsetti A."/>
            <person name="Pham P."/>
            <person name="Ruth R."/>
            <person name="San Lucas F."/>
            <person name="Warren J."/>
            <person name="Zhang J."/>
            <person name="Zhao Z."/>
            <person name="Zhou C."/>
            <person name="Zhu D."/>
            <person name="Lee S."/>
            <person name="Bess C."/>
            <person name="Blankenburg K."/>
            <person name="Forbes L."/>
            <person name="Fu Q."/>
            <person name="Gubbala S."/>
            <person name="Hirani K."/>
            <person name="Jayaseelan J.C."/>
            <person name="Lara F."/>
            <person name="Munidasa M."/>
            <person name="Palculict T."/>
            <person name="Patil S."/>
            <person name="Pu L.-L."/>
            <person name="Saada N."/>
            <person name="Tang L."/>
            <person name="Weissenberger G."/>
            <person name="Zhu Y."/>
            <person name="Hemphill L."/>
            <person name="Shang Y."/>
            <person name="Youmans B."/>
            <person name="Ayvaz T."/>
            <person name="Ross M."/>
            <person name="Santibanez J."/>
            <person name="Aqrawi P."/>
            <person name="Gross S."/>
            <person name="Joshi V."/>
            <person name="Fowler G."/>
            <person name="Nazareth L."/>
            <person name="Reid J."/>
            <person name="Worley K."/>
            <person name="Petrosino J."/>
            <person name="Highlander S."/>
            <person name="Gibbs R."/>
        </authorList>
    </citation>
    <scope>NUCLEOTIDE SEQUENCE [LARGE SCALE GENOMIC DNA]</scope>
    <source>
        <strain evidence="2">ATCC 33269</strain>
    </source>
</reference>
<comment type="caution">
    <text evidence="2">The sequence shown here is derived from an EMBL/GenBank/DDBJ whole genome shotgun (WGS) entry which is preliminary data.</text>
</comment>
<dbReference type="CDD" id="cd09620">
    <property type="entry name" value="CBM9_like_3"/>
    <property type="match status" value="1"/>
</dbReference>
<gene>
    <name evidence="2" type="ORF">HMPREF0663_11237</name>
</gene>
<dbReference type="Pfam" id="PF16011">
    <property type="entry name" value="CBM9_2"/>
    <property type="match status" value="1"/>
</dbReference>
<organism evidence="2 3">
    <name type="scientific">Hoylesella oralis ATCC 33269</name>
    <dbReference type="NCBI Taxonomy" id="873533"/>
    <lineage>
        <taxon>Bacteria</taxon>
        <taxon>Pseudomonadati</taxon>
        <taxon>Bacteroidota</taxon>
        <taxon>Bacteroidia</taxon>
        <taxon>Bacteroidales</taxon>
        <taxon>Prevotellaceae</taxon>
        <taxon>Hoylesella</taxon>
    </lineage>
</organism>
<dbReference type="AlphaFoldDB" id="E7RPY6"/>
<dbReference type="HOGENOM" id="CLU_106157_0_0_10"/>
<dbReference type="InterPro" id="IPR010502">
    <property type="entry name" value="Carb-bd_dom_fam9"/>
</dbReference>
<dbReference type="EMBL" id="AEPE02000004">
    <property type="protein sequence ID" value="EFZ37179.1"/>
    <property type="molecule type" value="Genomic_DNA"/>
</dbReference>
<dbReference type="STRING" id="28134.SAMN05444288_1635"/>
<keyword evidence="3" id="KW-1185">Reference proteome</keyword>
<proteinExistence type="predicted"/>
<dbReference type="Proteomes" id="UP000005580">
    <property type="component" value="Unassembled WGS sequence"/>
</dbReference>
<protein>
    <recommendedName>
        <fullName evidence="1">Carbohydrate-binding domain-containing protein</fullName>
    </recommendedName>
</protein>
<feature type="domain" description="Carbohydrate-binding" evidence="1">
    <location>
        <begin position="19"/>
        <end position="216"/>
    </location>
</feature>
<dbReference type="GO" id="GO:0016052">
    <property type="term" value="P:carbohydrate catabolic process"/>
    <property type="evidence" value="ECO:0007669"/>
    <property type="project" value="InterPro"/>
</dbReference>